<evidence type="ECO:0000313" key="3">
    <source>
        <dbReference type="EMBL" id="CCO17771.1"/>
    </source>
</evidence>
<organism evidence="3 4">
    <name type="scientific">Bathycoccus prasinos</name>
    <dbReference type="NCBI Taxonomy" id="41875"/>
    <lineage>
        <taxon>Eukaryota</taxon>
        <taxon>Viridiplantae</taxon>
        <taxon>Chlorophyta</taxon>
        <taxon>Mamiellophyceae</taxon>
        <taxon>Mamiellales</taxon>
        <taxon>Bathycoccaceae</taxon>
        <taxon>Bathycoccus</taxon>
    </lineage>
</organism>
<name>K8EIC2_9CHLO</name>
<gene>
    <name evidence="3" type="ORF">Bathy08g01270</name>
</gene>
<dbReference type="KEGG" id="bpg:Bathy08g01270"/>
<feature type="coiled-coil region" evidence="1">
    <location>
        <begin position="412"/>
        <end position="446"/>
    </location>
</feature>
<keyword evidence="4" id="KW-1185">Reference proteome</keyword>
<feature type="compositionally biased region" description="Low complexity" evidence="2">
    <location>
        <begin position="83"/>
        <end position="95"/>
    </location>
</feature>
<dbReference type="RefSeq" id="XP_007511650.1">
    <property type="nucleotide sequence ID" value="XM_007511588.1"/>
</dbReference>
<feature type="compositionally biased region" description="Pro residues" evidence="2">
    <location>
        <begin position="467"/>
        <end position="476"/>
    </location>
</feature>
<feature type="region of interest" description="Disordered" evidence="2">
    <location>
        <begin position="1"/>
        <end position="42"/>
    </location>
</feature>
<proteinExistence type="predicted"/>
<dbReference type="Proteomes" id="UP000198341">
    <property type="component" value="Chromosome 8"/>
</dbReference>
<feature type="compositionally biased region" description="Low complexity" evidence="2">
    <location>
        <begin position="497"/>
        <end position="513"/>
    </location>
</feature>
<feature type="region of interest" description="Disordered" evidence="2">
    <location>
        <begin position="79"/>
        <end position="114"/>
    </location>
</feature>
<feature type="coiled-coil region" evidence="1">
    <location>
        <begin position="161"/>
        <end position="363"/>
    </location>
</feature>
<dbReference type="GeneID" id="19014106"/>
<protein>
    <submittedName>
        <fullName evidence="3">Uncharacterized protein</fullName>
    </submittedName>
</protein>
<reference evidence="3 4" key="1">
    <citation type="submission" date="2011-10" db="EMBL/GenBank/DDBJ databases">
        <authorList>
            <person name="Genoscope - CEA"/>
        </authorList>
    </citation>
    <scope>NUCLEOTIDE SEQUENCE [LARGE SCALE GENOMIC DNA]</scope>
    <source>
        <strain evidence="3 4">RCC 1105</strain>
    </source>
</reference>
<evidence type="ECO:0000256" key="2">
    <source>
        <dbReference type="SAM" id="MobiDB-lite"/>
    </source>
</evidence>
<sequence>MQADVFQGDTDEQLIVFDDDRPDDASDEDDDPGKYGEDAMPDDFFDQFVKHKIPGTRVTNTSANKKSSSSVNEGLLLPLRSVTTSEQQPQTTTTTLDREAKQQPENDSNNDKIRIERLKKDAIEATETIRAVEEALRDALDWPLRGDSNRMCSRTELIGLVKHLKSDVLESRENAMRAREQLTTMKASSFSGGDGGIPSKVSINNFAVQLERVNREKDALERERKRAEYENRKYRQVVEQMRETKRDCEIALRKTLARLQKYERAFDAADMKNRELRDRIQSISRRLVESETKVGDAKMQVDVAEKRTQRAIQEMERAKSVATTRTDRAQSAELRAKQAIEDAKEKKKERDELFRETRALEKKCLDLATNNNYGGRNENGRSHTNEHSRTIAELSALSQELAREEMMTRKRCEDVEKERDVLRLELVSVQAELKAMKEEINRAHERDINYVMSSSGGKGLTYHQEQYPPPPPPPPTTTTLQQQQQQTEMTGAGVEEATPGFGFFQTTTQPATGRVLQFEREDVPKPSESIASLEKDPAISATETTTKSTMTPLAEKQKNLALLKELAETRRMIKEERAMRLQAEQKLAT</sequence>
<dbReference type="AlphaFoldDB" id="K8EIC2"/>
<dbReference type="EMBL" id="FO082271">
    <property type="protein sequence ID" value="CCO17771.1"/>
    <property type="molecule type" value="Genomic_DNA"/>
</dbReference>
<keyword evidence="1" id="KW-0175">Coiled coil</keyword>
<feature type="compositionally biased region" description="Low complexity" evidence="2">
    <location>
        <begin position="477"/>
        <end position="487"/>
    </location>
</feature>
<evidence type="ECO:0000313" key="4">
    <source>
        <dbReference type="Proteomes" id="UP000198341"/>
    </source>
</evidence>
<feature type="compositionally biased region" description="Basic and acidic residues" evidence="2">
    <location>
        <begin position="96"/>
        <end position="114"/>
    </location>
</feature>
<feature type="compositionally biased region" description="Acidic residues" evidence="2">
    <location>
        <begin position="20"/>
        <end position="31"/>
    </location>
</feature>
<accession>K8EIC2</accession>
<feature type="region of interest" description="Disordered" evidence="2">
    <location>
        <begin position="454"/>
        <end position="549"/>
    </location>
</feature>
<evidence type="ECO:0000256" key="1">
    <source>
        <dbReference type="SAM" id="Coils"/>
    </source>
</evidence>